<keyword evidence="5" id="KW-0548">Nucleotidyltransferase</keyword>
<dbReference type="GO" id="GO:0006271">
    <property type="term" value="P:DNA strand elongation involved in DNA replication"/>
    <property type="evidence" value="ECO:0007669"/>
    <property type="project" value="TreeGrafter"/>
</dbReference>
<dbReference type="InterPro" id="IPR022635">
    <property type="entry name" value="DNA_polIII_beta_C"/>
</dbReference>
<keyword evidence="4" id="KW-0808">Transferase</keyword>
<dbReference type="Pfam" id="PF02767">
    <property type="entry name" value="DNA_pol3_beta_2"/>
    <property type="match status" value="1"/>
</dbReference>
<dbReference type="InterPro" id="IPR022637">
    <property type="entry name" value="DNA_polIII_beta_cen"/>
</dbReference>
<evidence type="ECO:0000256" key="9">
    <source>
        <dbReference type="SAM" id="MobiDB-lite"/>
    </source>
</evidence>
<feature type="compositionally biased region" description="Gly residues" evidence="9">
    <location>
        <begin position="255"/>
        <end position="274"/>
    </location>
</feature>
<comment type="caution">
    <text evidence="13">The sequence shown here is derived from an EMBL/GenBank/DDBJ whole genome shotgun (WGS) entry which is preliminary data.</text>
</comment>
<dbReference type="InterPro" id="IPR022634">
    <property type="entry name" value="DNA_polIII_beta_N"/>
</dbReference>
<keyword evidence="7" id="KW-0239">DNA-directed DNA polymerase</keyword>
<evidence type="ECO:0000256" key="7">
    <source>
        <dbReference type="ARBA" id="ARBA00022932"/>
    </source>
</evidence>
<evidence type="ECO:0000256" key="6">
    <source>
        <dbReference type="ARBA" id="ARBA00022705"/>
    </source>
</evidence>
<feature type="domain" description="DNA polymerase III beta sliding clamp central" evidence="11">
    <location>
        <begin position="130"/>
        <end position="187"/>
    </location>
</feature>
<keyword evidence="3" id="KW-0963">Cytoplasm</keyword>
<dbReference type="GO" id="GO:0008408">
    <property type="term" value="F:3'-5' exonuclease activity"/>
    <property type="evidence" value="ECO:0007669"/>
    <property type="project" value="InterPro"/>
</dbReference>
<evidence type="ECO:0000256" key="2">
    <source>
        <dbReference type="ARBA" id="ARBA00010752"/>
    </source>
</evidence>
<comment type="similarity">
    <text evidence="2">Belongs to the beta sliding clamp family.</text>
</comment>
<keyword evidence="6" id="KW-0235">DNA replication</keyword>
<evidence type="ECO:0000259" key="10">
    <source>
        <dbReference type="Pfam" id="PF00712"/>
    </source>
</evidence>
<dbReference type="Gene3D" id="3.10.150.10">
    <property type="entry name" value="DNA Polymerase III, subunit A, domain 2"/>
    <property type="match status" value="3"/>
</dbReference>
<evidence type="ECO:0000256" key="5">
    <source>
        <dbReference type="ARBA" id="ARBA00022695"/>
    </source>
</evidence>
<feature type="compositionally biased region" description="Low complexity" evidence="9">
    <location>
        <begin position="192"/>
        <end position="201"/>
    </location>
</feature>
<evidence type="ECO:0000256" key="4">
    <source>
        <dbReference type="ARBA" id="ARBA00022679"/>
    </source>
</evidence>
<dbReference type="AlphaFoldDB" id="A0A8J3QQS5"/>
<dbReference type="Pfam" id="PF00712">
    <property type="entry name" value="DNA_pol3_beta"/>
    <property type="match status" value="1"/>
</dbReference>
<proteinExistence type="inferred from homology"/>
<dbReference type="RefSeq" id="WP_203918442.1">
    <property type="nucleotide sequence ID" value="NZ_BONZ01000027.1"/>
</dbReference>
<organism evidence="13 14">
    <name type="scientific">Rugosimonospora africana</name>
    <dbReference type="NCBI Taxonomy" id="556532"/>
    <lineage>
        <taxon>Bacteria</taxon>
        <taxon>Bacillati</taxon>
        <taxon>Actinomycetota</taxon>
        <taxon>Actinomycetes</taxon>
        <taxon>Micromonosporales</taxon>
        <taxon>Micromonosporaceae</taxon>
        <taxon>Rugosimonospora</taxon>
    </lineage>
</organism>
<evidence type="ECO:0000256" key="3">
    <source>
        <dbReference type="ARBA" id="ARBA00022490"/>
    </source>
</evidence>
<dbReference type="CDD" id="cd00140">
    <property type="entry name" value="beta_clamp"/>
    <property type="match status" value="1"/>
</dbReference>
<keyword evidence="8" id="KW-0238">DNA-binding</keyword>
<feature type="region of interest" description="Disordered" evidence="9">
    <location>
        <begin position="192"/>
        <end position="274"/>
    </location>
</feature>
<reference evidence="13" key="1">
    <citation type="submission" date="2021-01" db="EMBL/GenBank/DDBJ databases">
        <title>Whole genome shotgun sequence of Rugosimonospora africana NBRC 104875.</title>
        <authorList>
            <person name="Komaki H."/>
            <person name="Tamura T."/>
        </authorList>
    </citation>
    <scope>NUCLEOTIDE SEQUENCE</scope>
    <source>
        <strain evidence="13">NBRC 104875</strain>
    </source>
</reference>
<dbReference type="PANTHER" id="PTHR30478">
    <property type="entry name" value="DNA POLYMERASE III SUBUNIT BETA"/>
    <property type="match status" value="1"/>
</dbReference>
<sequence length="470" mass="48492">MFETLDVSAQAGPLAEATARLARLLPARSVHPAHAGVLLRADDDGLLLIAADGEVSARLRVPAVTHGRGEVVVSRRGLAETVAALDVPEIRLVAEGSRLAVRTPGARFALPSLGDVRPATAALPREAGRVSSAALRAAVTPVAGAASREHALPVFTGVRLRSDGDRLSLLATDRYRLASASLTWLTSLTSLTSQTSETWQTDQHSRDLTAAEPGAPGTGPGRPHGTGPGRSQAASPEGPEGTVHSEAGDNRAEGTGPGDGRISGPGGARVAGPGGVAGPEVDVLVPAAILAEATRHAGTADTVTLHAAGDLFGLAWEGGSVVIPTLGDAFPDTQLDRLFDLKPECEVEVDADALAAAVDRASRYAGTSGRMAVEAGDGVLLVRANDPLAGESEETVKASVRGDHLTRLYQARLLLDALRAFGRHRLELRIQGGIRATELRHASPEAPVDLRYLVVPLRAAPPADESGAAR</sequence>
<dbReference type="PANTHER" id="PTHR30478:SF0">
    <property type="entry name" value="BETA SLIDING CLAMP"/>
    <property type="match status" value="1"/>
</dbReference>
<feature type="compositionally biased region" description="Gly residues" evidence="9">
    <location>
        <begin position="216"/>
        <end position="228"/>
    </location>
</feature>
<dbReference type="InterPro" id="IPR001001">
    <property type="entry name" value="DNA_polIII_beta"/>
</dbReference>
<gene>
    <name evidence="13" type="ORF">Raf01_29930</name>
</gene>
<protein>
    <recommendedName>
        <fullName evidence="15">DNA polymerase-3 subunit beta</fullName>
    </recommendedName>
</protein>
<dbReference type="GO" id="GO:0003677">
    <property type="term" value="F:DNA binding"/>
    <property type="evidence" value="ECO:0007669"/>
    <property type="project" value="UniProtKB-KW"/>
</dbReference>
<dbReference type="Pfam" id="PF02768">
    <property type="entry name" value="DNA_pol3_beta_3"/>
    <property type="match status" value="1"/>
</dbReference>
<comment type="subcellular location">
    <subcellularLocation>
        <location evidence="1">Cytoplasm</location>
    </subcellularLocation>
</comment>
<dbReference type="SMART" id="SM00480">
    <property type="entry name" value="POL3Bc"/>
    <property type="match status" value="1"/>
</dbReference>
<keyword evidence="14" id="KW-1185">Reference proteome</keyword>
<evidence type="ECO:0000256" key="1">
    <source>
        <dbReference type="ARBA" id="ARBA00004496"/>
    </source>
</evidence>
<accession>A0A8J3QQS5</accession>
<evidence type="ECO:0008006" key="15">
    <source>
        <dbReference type="Google" id="ProtNLM"/>
    </source>
</evidence>
<dbReference type="EMBL" id="BONZ01000027">
    <property type="protein sequence ID" value="GIH14821.1"/>
    <property type="molecule type" value="Genomic_DNA"/>
</dbReference>
<evidence type="ECO:0000256" key="8">
    <source>
        <dbReference type="ARBA" id="ARBA00023125"/>
    </source>
</evidence>
<feature type="domain" description="DNA polymerase III beta sliding clamp C-terminal" evidence="12">
    <location>
        <begin position="342"/>
        <end position="444"/>
    </location>
</feature>
<evidence type="ECO:0000313" key="13">
    <source>
        <dbReference type="EMBL" id="GIH14821.1"/>
    </source>
</evidence>
<dbReference type="GO" id="GO:0003887">
    <property type="term" value="F:DNA-directed DNA polymerase activity"/>
    <property type="evidence" value="ECO:0007669"/>
    <property type="project" value="UniProtKB-KW"/>
</dbReference>
<dbReference type="InterPro" id="IPR046938">
    <property type="entry name" value="DNA_clamp_sf"/>
</dbReference>
<dbReference type="Proteomes" id="UP000642748">
    <property type="component" value="Unassembled WGS sequence"/>
</dbReference>
<feature type="domain" description="DNA polymerase III beta sliding clamp N-terminal" evidence="10">
    <location>
        <begin position="14"/>
        <end position="113"/>
    </location>
</feature>
<name>A0A8J3QQS5_9ACTN</name>
<dbReference type="SUPFAM" id="SSF55979">
    <property type="entry name" value="DNA clamp"/>
    <property type="match status" value="3"/>
</dbReference>
<evidence type="ECO:0000259" key="12">
    <source>
        <dbReference type="Pfam" id="PF02768"/>
    </source>
</evidence>
<dbReference type="GO" id="GO:0009360">
    <property type="term" value="C:DNA polymerase III complex"/>
    <property type="evidence" value="ECO:0007669"/>
    <property type="project" value="InterPro"/>
</dbReference>
<evidence type="ECO:0000313" key="14">
    <source>
        <dbReference type="Proteomes" id="UP000642748"/>
    </source>
</evidence>
<dbReference type="GO" id="GO:0005737">
    <property type="term" value="C:cytoplasm"/>
    <property type="evidence" value="ECO:0007669"/>
    <property type="project" value="UniProtKB-SubCell"/>
</dbReference>
<evidence type="ECO:0000259" key="11">
    <source>
        <dbReference type="Pfam" id="PF02767"/>
    </source>
</evidence>